<evidence type="ECO:0000313" key="8">
    <source>
        <dbReference type="Proteomes" id="UP000214880"/>
    </source>
</evidence>
<evidence type="ECO:0000256" key="3">
    <source>
        <dbReference type="ARBA" id="ARBA00022643"/>
    </source>
</evidence>
<evidence type="ECO:0000256" key="4">
    <source>
        <dbReference type="ARBA" id="ARBA00022857"/>
    </source>
</evidence>
<dbReference type="OrthoDB" id="9772736at2"/>
<dbReference type="PROSITE" id="PS50972">
    <property type="entry name" value="PTERIN_BINDING"/>
    <property type="match status" value="1"/>
</dbReference>
<dbReference type="InterPro" id="IPR001155">
    <property type="entry name" value="OxRdtase_FMN_N"/>
</dbReference>
<keyword evidence="3" id="KW-0288">FMN</keyword>
<evidence type="ECO:0000259" key="6">
    <source>
        <dbReference type="PROSITE" id="PS50972"/>
    </source>
</evidence>
<dbReference type="Proteomes" id="UP000214880">
    <property type="component" value="Unassembled WGS sequence"/>
</dbReference>
<dbReference type="RefSeq" id="WP_092072387.1">
    <property type="nucleotide sequence ID" value="NZ_FNHB01000004.1"/>
</dbReference>
<comment type="cofactor">
    <cofactor evidence="1">
        <name>FMN</name>
        <dbReference type="ChEBI" id="CHEBI:58210"/>
    </cofactor>
</comment>
<dbReference type="GO" id="GO:0042558">
    <property type="term" value="P:pteridine-containing compound metabolic process"/>
    <property type="evidence" value="ECO:0007669"/>
    <property type="project" value="InterPro"/>
</dbReference>
<dbReference type="InterPro" id="IPR013785">
    <property type="entry name" value="Aldolase_TIM"/>
</dbReference>
<dbReference type="PANTHER" id="PTHR43303:SF4">
    <property type="entry name" value="NADPH DEHYDROGENASE C23G7.10C-RELATED"/>
    <property type="match status" value="1"/>
</dbReference>
<dbReference type="Pfam" id="PF00724">
    <property type="entry name" value="Oxidored_FMN"/>
    <property type="match status" value="1"/>
</dbReference>
<accession>A0A1G9T0J4</accession>
<dbReference type="GO" id="GO:0050661">
    <property type="term" value="F:NADP binding"/>
    <property type="evidence" value="ECO:0007669"/>
    <property type="project" value="InterPro"/>
</dbReference>
<dbReference type="AlphaFoldDB" id="A0A1G9T0J4"/>
<dbReference type="CDD" id="cd02803">
    <property type="entry name" value="OYE_like_FMN_family"/>
    <property type="match status" value="1"/>
</dbReference>
<keyword evidence="5" id="KW-0560">Oxidoreductase</keyword>
<dbReference type="STRING" id="146817.SAMN04488502_104175"/>
<keyword evidence="8" id="KW-1185">Reference proteome</keyword>
<dbReference type="InterPro" id="IPR000489">
    <property type="entry name" value="Pterin-binding_dom"/>
</dbReference>
<reference evidence="7 8" key="1">
    <citation type="submission" date="2016-10" db="EMBL/GenBank/DDBJ databases">
        <authorList>
            <person name="de Groot N.N."/>
        </authorList>
    </citation>
    <scope>NUCLEOTIDE SEQUENCE [LARGE SCALE GENOMIC DNA]</scope>
    <source>
        <strain evidence="7 8">DSM 1736</strain>
    </source>
</reference>
<evidence type="ECO:0000256" key="1">
    <source>
        <dbReference type="ARBA" id="ARBA00001917"/>
    </source>
</evidence>
<dbReference type="PANTHER" id="PTHR43303">
    <property type="entry name" value="NADPH DEHYDROGENASE C23G7.10C-RELATED"/>
    <property type="match status" value="1"/>
</dbReference>
<organism evidence="7 8">
    <name type="scientific">Dendrosporobacter quercicolus</name>
    <dbReference type="NCBI Taxonomy" id="146817"/>
    <lineage>
        <taxon>Bacteria</taxon>
        <taxon>Bacillati</taxon>
        <taxon>Bacillota</taxon>
        <taxon>Negativicutes</taxon>
        <taxon>Selenomonadales</taxon>
        <taxon>Sporomusaceae</taxon>
        <taxon>Dendrosporobacter</taxon>
    </lineage>
</organism>
<dbReference type="SUPFAM" id="SSF51395">
    <property type="entry name" value="FMN-linked oxidoreductases"/>
    <property type="match status" value="1"/>
</dbReference>
<dbReference type="GO" id="GO:0010181">
    <property type="term" value="F:FMN binding"/>
    <property type="evidence" value="ECO:0007669"/>
    <property type="project" value="InterPro"/>
</dbReference>
<name>A0A1G9T0J4_9FIRM</name>
<dbReference type="InterPro" id="IPR044152">
    <property type="entry name" value="YqjM-like"/>
</dbReference>
<keyword evidence="4" id="KW-0521">NADP</keyword>
<gene>
    <name evidence="7" type="ORF">SAMN04488502_104175</name>
</gene>
<proteinExistence type="predicted"/>
<feature type="domain" description="Pterin-binding" evidence="6">
    <location>
        <begin position="207"/>
        <end position="333"/>
    </location>
</feature>
<keyword evidence="2" id="KW-0285">Flavoprotein</keyword>
<protein>
    <submittedName>
        <fullName evidence="7">2,4-dienoyl-CoA reductase</fullName>
    </submittedName>
</protein>
<dbReference type="EMBL" id="FNHB01000004">
    <property type="protein sequence ID" value="SDM41148.1"/>
    <property type="molecule type" value="Genomic_DNA"/>
</dbReference>
<evidence type="ECO:0000313" key="7">
    <source>
        <dbReference type="EMBL" id="SDM41148.1"/>
    </source>
</evidence>
<evidence type="ECO:0000256" key="2">
    <source>
        <dbReference type="ARBA" id="ARBA00022630"/>
    </source>
</evidence>
<dbReference type="Gene3D" id="3.20.20.70">
    <property type="entry name" value="Aldolase class I"/>
    <property type="match status" value="1"/>
</dbReference>
<dbReference type="GO" id="GO:0003959">
    <property type="term" value="F:NADPH dehydrogenase activity"/>
    <property type="evidence" value="ECO:0007669"/>
    <property type="project" value="InterPro"/>
</dbReference>
<sequence length="333" mass="34371">MSYLLTPLSTGALGLSNRLVMPPMATAKAEADGKVSAAILDYYREKSAGGYFSLVIVEHSYIQQAGKASANQLSAADDSVVDGLRALAGVIKSSGAKAVVQLNHAGSSASEEITGIKPVGPSAVVNPRQGGIPQALTGAEIKTVVEAFALAAGRVKAAGFDGVEIHSAHGYLLNQFFSPLTNQRTDEYGGSVFNRIKIHLEVIAAVRAAVGKHYPVLLRLGAGDFTEGGTTVVDSILAAQAFVEAGVDVIDISGGFSGYVNPESTAQGYFSELSAPVKQAVTVPVILTGGITEAEAAEELLAAGKADLIGVGRAVLQDSGWAKRAVEQLYSKQ</sequence>
<evidence type="ECO:0000256" key="5">
    <source>
        <dbReference type="ARBA" id="ARBA00023002"/>
    </source>
</evidence>